<dbReference type="CDD" id="cd00009">
    <property type="entry name" value="AAA"/>
    <property type="match status" value="1"/>
</dbReference>
<dbReference type="PRINTS" id="PR01590">
    <property type="entry name" value="HTHFIS"/>
</dbReference>
<dbReference type="SUPFAM" id="SSF52540">
    <property type="entry name" value="P-loop containing nucleoside triphosphate hydrolases"/>
    <property type="match status" value="1"/>
</dbReference>
<dbReference type="Gene3D" id="3.40.50.300">
    <property type="entry name" value="P-loop containing nucleotide triphosphate hydrolases"/>
    <property type="match status" value="1"/>
</dbReference>
<dbReference type="GO" id="GO:0043565">
    <property type="term" value="F:sequence-specific DNA binding"/>
    <property type="evidence" value="ECO:0007669"/>
    <property type="project" value="InterPro"/>
</dbReference>
<dbReference type="PROSITE" id="PS50045">
    <property type="entry name" value="SIGMA54_INTERACT_4"/>
    <property type="match status" value="1"/>
</dbReference>
<evidence type="ECO:0000259" key="3">
    <source>
        <dbReference type="PROSITE" id="PS50045"/>
    </source>
</evidence>
<dbReference type="InterPro" id="IPR025943">
    <property type="entry name" value="Sigma_54_int_dom_ATP-bd_2"/>
</dbReference>
<dbReference type="SMART" id="SM00382">
    <property type="entry name" value="AAA"/>
    <property type="match status" value="1"/>
</dbReference>
<dbReference type="PANTHER" id="PTHR32071:SF57">
    <property type="entry name" value="C4-DICARBOXYLATE TRANSPORT TRANSCRIPTIONAL REGULATORY PROTEIN DCTD"/>
    <property type="match status" value="1"/>
</dbReference>
<keyword evidence="1" id="KW-0547">Nucleotide-binding</keyword>
<dbReference type="SUPFAM" id="SSF46689">
    <property type="entry name" value="Homeodomain-like"/>
    <property type="match status" value="1"/>
</dbReference>
<protein>
    <submittedName>
        <fullName evidence="4">Sigma-54-dependent Fis family transcriptional regulator</fullName>
    </submittedName>
</protein>
<evidence type="ECO:0000256" key="2">
    <source>
        <dbReference type="ARBA" id="ARBA00022840"/>
    </source>
</evidence>
<proteinExistence type="predicted"/>
<dbReference type="PROSITE" id="PS00676">
    <property type="entry name" value="SIGMA54_INTERACT_2"/>
    <property type="match status" value="1"/>
</dbReference>
<dbReference type="InterPro" id="IPR027417">
    <property type="entry name" value="P-loop_NTPase"/>
</dbReference>
<comment type="caution">
    <text evidence="4">The sequence shown here is derived from an EMBL/GenBank/DDBJ whole genome shotgun (WGS) entry which is preliminary data.</text>
</comment>
<dbReference type="GO" id="GO:0006355">
    <property type="term" value="P:regulation of DNA-templated transcription"/>
    <property type="evidence" value="ECO:0007669"/>
    <property type="project" value="InterPro"/>
</dbReference>
<evidence type="ECO:0000256" key="1">
    <source>
        <dbReference type="ARBA" id="ARBA00022741"/>
    </source>
</evidence>
<dbReference type="FunFam" id="3.40.50.300:FF:000006">
    <property type="entry name" value="DNA-binding transcriptional regulator NtrC"/>
    <property type="match status" value="1"/>
</dbReference>
<gene>
    <name evidence="4" type="ORF">F1599_05430</name>
</gene>
<dbReference type="RefSeq" id="WP_150082435.1">
    <property type="nucleotide sequence ID" value="NZ_VWRN01000017.1"/>
</dbReference>
<dbReference type="PROSITE" id="PS00675">
    <property type="entry name" value="SIGMA54_INTERACT_1"/>
    <property type="match status" value="1"/>
</dbReference>
<keyword evidence="5" id="KW-1185">Reference proteome</keyword>
<evidence type="ECO:0000313" key="5">
    <source>
        <dbReference type="Proteomes" id="UP000324324"/>
    </source>
</evidence>
<feature type="domain" description="Sigma-54 factor interaction" evidence="3">
    <location>
        <begin position="138"/>
        <end position="370"/>
    </location>
</feature>
<dbReference type="InterPro" id="IPR025662">
    <property type="entry name" value="Sigma_54_int_dom_ATP-bd_1"/>
</dbReference>
<dbReference type="Proteomes" id="UP000324324">
    <property type="component" value="Unassembled WGS sequence"/>
</dbReference>
<keyword evidence="2" id="KW-0067">ATP-binding</keyword>
<organism evidence="4 5">
    <name type="scientific">Cupriavidus cauae</name>
    <dbReference type="NCBI Taxonomy" id="2608999"/>
    <lineage>
        <taxon>Bacteria</taxon>
        <taxon>Pseudomonadati</taxon>
        <taxon>Pseudomonadota</taxon>
        <taxon>Betaproteobacteria</taxon>
        <taxon>Burkholderiales</taxon>
        <taxon>Burkholderiaceae</taxon>
        <taxon>Cupriavidus</taxon>
    </lineage>
</organism>
<accession>A0A5M8B1K1</accession>
<dbReference type="InterPro" id="IPR002078">
    <property type="entry name" value="Sigma_54_int"/>
</dbReference>
<dbReference type="PANTHER" id="PTHR32071">
    <property type="entry name" value="TRANSCRIPTIONAL REGULATORY PROTEIN"/>
    <property type="match status" value="1"/>
</dbReference>
<dbReference type="Pfam" id="PF00158">
    <property type="entry name" value="Sigma54_activat"/>
    <property type="match status" value="1"/>
</dbReference>
<reference evidence="4 5" key="1">
    <citation type="submission" date="2019-09" db="EMBL/GenBank/DDBJ databases">
        <title>Isolation of a novel species in the genus Cupriavidus from patients with sepsis using whole genome sequencing.</title>
        <authorList>
            <person name="Kweon O.J."/>
            <person name="Lee M.-K."/>
        </authorList>
    </citation>
    <scope>NUCLEOTIDE SEQUENCE [LARGE SCALE GENOMIC DNA]</scope>
    <source>
        <strain evidence="4 5">MKL-01</strain>
    </source>
</reference>
<evidence type="ECO:0000313" key="4">
    <source>
        <dbReference type="EMBL" id="KAA6129697.1"/>
    </source>
</evidence>
<dbReference type="Gene3D" id="1.10.8.60">
    <property type="match status" value="1"/>
</dbReference>
<dbReference type="InterPro" id="IPR003593">
    <property type="entry name" value="AAA+_ATPase"/>
</dbReference>
<dbReference type="Pfam" id="PF02954">
    <property type="entry name" value="HTH_8"/>
    <property type="match status" value="1"/>
</dbReference>
<sequence>MKTDRWAYENLEVYVWEGKYEFADRVARFLAPLGAEVIRAGGLEGLPTEPRLKLSVAIISVSVIGAAKFTALDWEAVHGMPVIWVAAPTRENDPGRFPPEYAHILSDDFTGADLRAQLGKLLPQLLAASEVQPEIAELVAGSPAMQQLMSHVDTYADFDSNVMLYGETGAGKERIARLFHERHSLYGKGPFVAVNCGAIPDGLFESQFFGHAKGAFTGAMYAHRGYFEQANGGTLFLDEIADLPLFQQVKLLRVLEENVVTRLGSTLPVKLNFRLVAATNKDLREAVGQGKFRADLYFRLAVIELRIPSLEERGAADKVGLLQAFLRQILGRSGYEALPPMPDWLKGAVGTAYFAGNVRELRNLAERVAIVVQHDGLWDQDRIRPLFRALRPGAFEGNDRGVDWRTEVEERRRIIAALDANGWRRQDTAASLGISRKVLWEKMRKFQIADNEAEPA</sequence>
<dbReference type="AlphaFoldDB" id="A0A5M8B1K1"/>
<dbReference type="Gene3D" id="1.10.10.60">
    <property type="entry name" value="Homeodomain-like"/>
    <property type="match status" value="1"/>
</dbReference>
<dbReference type="EMBL" id="VWRN01000017">
    <property type="protein sequence ID" value="KAA6129697.1"/>
    <property type="molecule type" value="Genomic_DNA"/>
</dbReference>
<dbReference type="InterPro" id="IPR002197">
    <property type="entry name" value="HTH_Fis"/>
</dbReference>
<name>A0A5M8B1K1_9BURK</name>
<dbReference type="InterPro" id="IPR009057">
    <property type="entry name" value="Homeodomain-like_sf"/>
</dbReference>
<dbReference type="GO" id="GO:0005524">
    <property type="term" value="F:ATP binding"/>
    <property type="evidence" value="ECO:0007669"/>
    <property type="project" value="UniProtKB-KW"/>
</dbReference>